<dbReference type="EMBL" id="CP025120">
    <property type="protein sequence ID" value="AUD79154.1"/>
    <property type="molecule type" value="Genomic_DNA"/>
</dbReference>
<dbReference type="Proteomes" id="UP000232693">
    <property type="component" value="Chromosome"/>
</dbReference>
<name>A0A2K9AJM4_9GAMM</name>
<accession>A0A2K9AJM4</accession>
<sequence>MNPIEYIITSRMPRGWKIISLSFAMSLFIGLPLLWGSAYLPEGGFQVFAGLVALFIVIAGLISMIGGFIVLLVDIYRS</sequence>
<organism evidence="1 2">
    <name type="scientific">Kangiella profundi</name>
    <dbReference type="NCBI Taxonomy" id="1561924"/>
    <lineage>
        <taxon>Bacteria</taxon>
        <taxon>Pseudomonadati</taxon>
        <taxon>Pseudomonadota</taxon>
        <taxon>Gammaproteobacteria</taxon>
        <taxon>Kangiellales</taxon>
        <taxon>Kangiellaceae</taxon>
        <taxon>Kangiella</taxon>
    </lineage>
</organism>
<protein>
    <submittedName>
        <fullName evidence="1">Uncharacterized protein</fullName>
    </submittedName>
</protein>
<evidence type="ECO:0000313" key="2">
    <source>
        <dbReference type="Proteomes" id="UP000232693"/>
    </source>
</evidence>
<proteinExistence type="predicted"/>
<dbReference type="RefSeq" id="WP_106646985.1">
    <property type="nucleotide sequence ID" value="NZ_BMGO01000001.1"/>
</dbReference>
<dbReference type="KEGG" id="kpd:CW740_07785"/>
<dbReference type="AlphaFoldDB" id="A0A2K9AJM4"/>
<keyword evidence="2" id="KW-1185">Reference proteome</keyword>
<gene>
    <name evidence="1" type="ORF">CW740_07785</name>
</gene>
<reference evidence="1 2" key="1">
    <citation type="submission" date="2017-12" db="EMBL/GenBank/DDBJ databases">
        <title>Kangiella profundi FT102 completed genome.</title>
        <authorList>
            <person name="Xu J."/>
            <person name="Wang J."/>
            <person name="Lu Y."/>
        </authorList>
    </citation>
    <scope>NUCLEOTIDE SEQUENCE [LARGE SCALE GENOMIC DNA]</scope>
    <source>
        <strain evidence="1 2">FT102</strain>
    </source>
</reference>
<dbReference type="OrthoDB" id="6197398at2"/>
<evidence type="ECO:0000313" key="1">
    <source>
        <dbReference type="EMBL" id="AUD79154.1"/>
    </source>
</evidence>